<evidence type="ECO:0000313" key="3">
    <source>
        <dbReference type="Proteomes" id="UP000198742"/>
    </source>
</evidence>
<reference evidence="3" key="1">
    <citation type="submission" date="2016-10" db="EMBL/GenBank/DDBJ databases">
        <authorList>
            <person name="Varghese N."/>
            <person name="Submissions S."/>
        </authorList>
    </citation>
    <scope>NUCLEOTIDE SEQUENCE [LARGE SCALE GENOMIC DNA]</scope>
    <source>
        <strain evidence="3">DSM 22017</strain>
    </source>
</reference>
<keyword evidence="3" id="KW-1185">Reference proteome</keyword>
<dbReference type="EMBL" id="FNRT01000002">
    <property type="protein sequence ID" value="SEB48634.1"/>
    <property type="molecule type" value="Genomic_DNA"/>
</dbReference>
<sequence length="108" mass="11750">MLLAWFVSLPLSVAYLNEPSASLPWVDHLLVTMPTIVSLPAMAWFLWKVPVPKASAGRVAGSVILAPIFLTAGVLSFLFTVGLGSFVFAWFLWRQTQIASTARGTETV</sequence>
<gene>
    <name evidence="2" type="ORF">SAMN04489844_0255</name>
</gene>
<keyword evidence="1" id="KW-1133">Transmembrane helix</keyword>
<proteinExistence type="predicted"/>
<protein>
    <submittedName>
        <fullName evidence="2">Uncharacterized protein</fullName>
    </submittedName>
</protein>
<evidence type="ECO:0000313" key="2">
    <source>
        <dbReference type="EMBL" id="SEB48634.1"/>
    </source>
</evidence>
<dbReference type="Proteomes" id="UP000198742">
    <property type="component" value="Unassembled WGS sequence"/>
</dbReference>
<evidence type="ECO:0000256" key="1">
    <source>
        <dbReference type="SAM" id="Phobius"/>
    </source>
</evidence>
<accession>A0A1H4JQM7</accession>
<keyword evidence="1" id="KW-0812">Transmembrane</keyword>
<name>A0A1H4JQM7_9ACTN</name>
<feature type="transmembrane region" description="Helical" evidence="1">
    <location>
        <begin position="68"/>
        <end position="93"/>
    </location>
</feature>
<feature type="transmembrane region" description="Helical" evidence="1">
    <location>
        <begin position="30"/>
        <end position="47"/>
    </location>
</feature>
<keyword evidence="1" id="KW-0472">Membrane</keyword>
<dbReference type="AlphaFoldDB" id="A0A1H4JQM7"/>
<organism evidence="2 3">
    <name type="scientific">Nocardioides exalbidus</name>
    <dbReference type="NCBI Taxonomy" id="402596"/>
    <lineage>
        <taxon>Bacteria</taxon>
        <taxon>Bacillati</taxon>
        <taxon>Actinomycetota</taxon>
        <taxon>Actinomycetes</taxon>
        <taxon>Propionibacteriales</taxon>
        <taxon>Nocardioidaceae</taxon>
        <taxon>Nocardioides</taxon>
    </lineage>
</organism>